<evidence type="ECO:0000256" key="2">
    <source>
        <dbReference type="ARBA" id="ARBA00022519"/>
    </source>
</evidence>
<dbReference type="PANTHER" id="PTHR34990">
    <property type="entry name" value="UDP-2,3-DIACYLGLUCOSAMINE HYDROLASE-RELATED"/>
    <property type="match status" value="1"/>
</dbReference>
<dbReference type="InterPro" id="IPR029052">
    <property type="entry name" value="Metallo-depent_PP-like"/>
</dbReference>
<dbReference type="Proteomes" id="UP000737113">
    <property type="component" value="Unassembled WGS sequence"/>
</dbReference>
<keyword evidence="2" id="KW-0997">Cell inner membrane</keyword>
<feature type="region of interest" description="Disordered" evidence="6">
    <location>
        <begin position="1"/>
        <end position="28"/>
    </location>
</feature>
<dbReference type="InterPro" id="IPR004843">
    <property type="entry name" value="Calcineurin-like_PHP"/>
</dbReference>
<evidence type="ECO:0000256" key="3">
    <source>
        <dbReference type="ARBA" id="ARBA00022723"/>
    </source>
</evidence>
<dbReference type="Gene3D" id="3.60.21.10">
    <property type="match status" value="1"/>
</dbReference>
<accession>A0A972G0H6</accession>
<comment type="caution">
    <text evidence="8">The sequence shown here is derived from an EMBL/GenBank/DDBJ whole genome shotgun (WGS) entry which is preliminary data.</text>
</comment>
<evidence type="ECO:0000313" key="9">
    <source>
        <dbReference type="Proteomes" id="UP000737113"/>
    </source>
</evidence>
<dbReference type="AlphaFoldDB" id="A0A972G0H6"/>
<keyword evidence="4" id="KW-0472">Membrane</keyword>
<dbReference type="CDD" id="cd07398">
    <property type="entry name" value="MPP_YbbF-LpxH"/>
    <property type="match status" value="1"/>
</dbReference>
<organism evidence="8 9">
    <name type="scientific">Shewanella salipaludis</name>
    <dbReference type="NCBI Taxonomy" id="2723052"/>
    <lineage>
        <taxon>Bacteria</taxon>
        <taxon>Pseudomonadati</taxon>
        <taxon>Pseudomonadota</taxon>
        <taxon>Gammaproteobacteria</taxon>
        <taxon>Alteromonadales</taxon>
        <taxon>Shewanellaceae</taxon>
        <taxon>Shewanella</taxon>
    </lineage>
</organism>
<evidence type="ECO:0000256" key="6">
    <source>
        <dbReference type="SAM" id="MobiDB-lite"/>
    </source>
</evidence>
<dbReference type="PANTHER" id="PTHR34990:SF2">
    <property type="entry name" value="BLL8164 PROTEIN"/>
    <property type="match status" value="1"/>
</dbReference>
<dbReference type="Pfam" id="PF00149">
    <property type="entry name" value="Metallophos"/>
    <property type="match status" value="1"/>
</dbReference>
<dbReference type="RefSeq" id="WP_169565294.1">
    <property type="nucleotide sequence ID" value="NZ_JAAXYH010000013.1"/>
</dbReference>
<keyword evidence="1" id="KW-1003">Cell membrane</keyword>
<name>A0A972G0H6_9GAMM</name>
<protein>
    <submittedName>
        <fullName evidence="8">UDP-2,3-diacylglucosamine diphosphatase</fullName>
    </submittedName>
</protein>
<dbReference type="SUPFAM" id="SSF56300">
    <property type="entry name" value="Metallo-dependent phosphatases"/>
    <property type="match status" value="1"/>
</dbReference>
<dbReference type="GO" id="GO:0009245">
    <property type="term" value="P:lipid A biosynthetic process"/>
    <property type="evidence" value="ECO:0007669"/>
    <property type="project" value="TreeGrafter"/>
</dbReference>
<evidence type="ECO:0000256" key="5">
    <source>
        <dbReference type="ARBA" id="ARBA00023211"/>
    </source>
</evidence>
<feature type="domain" description="Calcineurin-like phosphoesterase" evidence="7">
    <location>
        <begin position="38"/>
        <end position="236"/>
    </location>
</feature>
<dbReference type="GO" id="GO:0008758">
    <property type="term" value="F:UDP-2,3-diacylglucosamine hydrolase activity"/>
    <property type="evidence" value="ECO:0007669"/>
    <property type="project" value="TreeGrafter"/>
</dbReference>
<dbReference type="InterPro" id="IPR043461">
    <property type="entry name" value="LpxH-like"/>
</dbReference>
<evidence type="ECO:0000256" key="1">
    <source>
        <dbReference type="ARBA" id="ARBA00022475"/>
    </source>
</evidence>
<evidence type="ECO:0000259" key="7">
    <source>
        <dbReference type="Pfam" id="PF00149"/>
    </source>
</evidence>
<sequence length="312" mass="35266">MTLARTQDPTALFPPKAQRQDAGAGHAPGSKTSHYHALWLSDIHLGCKDCKAEFLLQLLAQTQAKHIYLVGDIIDFWALKRRIYWPESHNQVLQRLLQLASSGTRILYVPGNHDELLKPYADLKLWDIALAREYIHLTSGGKQLLMVHGDQFDSQVCVGRFYARLGDHLYDLLLFLNRKLHQVRGPLGYPYWSLASYIKLRVGKAQEAIRRYRQAVVDYARRQGVDGVICGHIHQPELSLQQELIYANDGDWIENCTLLAETNQGELQLLRWDEAIGTTRIVSAITLAAPCAAPHDHKSMPTQATSTQEEVA</sequence>
<keyword evidence="9" id="KW-1185">Reference proteome</keyword>
<dbReference type="GO" id="GO:0016020">
    <property type="term" value="C:membrane"/>
    <property type="evidence" value="ECO:0007669"/>
    <property type="project" value="GOC"/>
</dbReference>
<evidence type="ECO:0000256" key="4">
    <source>
        <dbReference type="ARBA" id="ARBA00023136"/>
    </source>
</evidence>
<reference evidence="8" key="1">
    <citation type="submission" date="2020-04" db="EMBL/GenBank/DDBJ databases">
        <title>Description of Shewanella salipaludis sp. nov., isolated from a salt marsh.</title>
        <authorList>
            <person name="Park S."/>
            <person name="Yoon J.-H."/>
        </authorList>
    </citation>
    <scope>NUCLEOTIDE SEQUENCE</scope>
    <source>
        <strain evidence="8">SHSM-M6</strain>
    </source>
</reference>
<keyword evidence="5" id="KW-0464">Manganese</keyword>
<evidence type="ECO:0000313" key="8">
    <source>
        <dbReference type="EMBL" id="NMH66568.1"/>
    </source>
</evidence>
<gene>
    <name evidence="8" type="ORF">HC757_15535</name>
</gene>
<dbReference type="EMBL" id="JAAXYH010000013">
    <property type="protein sequence ID" value="NMH66568.1"/>
    <property type="molecule type" value="Genomic_DNA"/>
</dbReference>
<proteinExistence type="predicted"/>
<dbReference type="GO" id="GO:0046872">
    <property type="term" value="F:metal ion binding"/>
    <property type="evidence" value="ECO:0007669"/>
    <property type="project" value="UniProtKB-KW"/>
</dbReference>
<keyword evidence="3" id="KW-0479">Metal-binding</keyword>